<reference evidence="8" key="1">
    <citation type="submission" date="2020-05" db="UniProtKB">
        <authorList>
            <consortium name="EnsemblMetazoa"/>
        </authorList>
    </citation>
    <scope>IDENTIFICATION</scope>
    <source>
        <strain evidence="8">USDA</strain>
    </source>
</reference>
<gene>
    <name evidence="8" type="primary">106082195</name>
</gene>
<dbReference type="GO" id="GO:0042273">
    <property type="term" value="P:ribosomal large subunit biogenesis"/>
    <property type="evidence" value="ECO:0007669"/>
    <property type="project" value="TreeGrafter"/>
</dbReference>
<dbReference type="Pfam" id="PF05890">
    <property type="entry name" value="Ebp2"/>
    <property type="match status" value="1"/>
</dbReference>
<dbReference type="KEGG" id="scac:106082195"/>
<dbReference type="Proteomes" id="UP000095300">
    <property type="component" value="Unassembled WGS sequence"/>
</dbReference>
<dbReference type="InterPro" id="IPR008610">
    <property type="entry name" value="Ebp2"/>
</dbReference>
<keyword evidence="9" id="KW-1185">Reference proteome</keyword>
<keyword evidence="4" id="KW-0690">Ribosome biogenesis</keyword>
<name>A0A1I8NYP5_STOCA</name>
<organism evidence="8 9">
    <name type="scientific">Stomoxys calcitrans</name>
    <name type="common">Stable fly</name>
    <name type="synonym">Conops calcitrans</name>
    <dbReference type="NCBI Taxonomy" id="35570"/>
    <lineage>
        <taxon>Eukaryota</taxon>
        <taxon>Metazoa</taxon>
        <taxon>Ecdysozoa</taxon>
        <taxon>Arthropoda</taxon>
        <taxon>Hexapoda</taxon>
        <taxon>Insecta</taxon>
        <taxon>Pterygota</taxon>
        <taxon>Neoptera</taxon>
        <taxon>Endopterygota</taxon>
        <taxon>Diptera</taxon>
        <taxon>Brachycera</taxon>
        <taxon>Muscomorpha</taxon>
        <taxon>Muscoidea</taxon>
        <taxon>Muscidae</taxon>
        <taxon>Stomoxys</taxon>
    </lineage>
</organism>
<comment type="similarity">
    <text evidence="3">Belongs to the EBP2 family.</text>
</comment>
<dbReference type="AlphaFoldDB" id="A0A1I8NYP5"/>
<feature type="region of interest" description="Disordered" evidence="7">
    <location>
        <begin position="1"/>
        <end position="23"/>
    </location>
</feature>
<dbReference type="GO" id="GO:0006364">
    <property type="term" value="P:rRNA processing"/>
    <property type="evidence" value="ECO:0007669"/>
    <property type="project" value="TreeGrafter"/>
</dbReference>
<sequence>MTELDMQETDSEYNSEDDSETELQEAFARGELKPGLNIEYEKPKEKVNNIPRLLARTDEIKTDLPWVERLDMVNDLAPLAPEMAVALEKHEQKRANLFKGNAKIPYVRPEEDPVLNDFKREMLFHRQAQAAVIEGIRRLHELGVKTKRPDDYFAEMAKSDEHMQKIRANLMAKQEGQAKSERIKQIREQRKMGKILAKQTKVQREMEKKEMLDKLKKFRKGKLKNLDFLEDAKALESKTKKSAEKRKQRDKKFGFGGKKKGAKRNTKSSAAGLENTKQPRRRVGSKAAPGNKRVGKARRLKNKSRK</sequence>
<dbReference type="GO" id="GO:0005730">
    <property type="term" value="C:nucleolus"/>
    <property type="evidence" value="ECO:0007669"/>
    <property type="project" value="UniProtKB-SubCell"/>
</dbReference>
<feature type="compositionally biased region" description="Basic residues" evidence="7">
    <location>
        <begin position="257"/>
        <end position="266"/>
    </location>
</feature>
<evidence type="ECO:0000256" key="2">
    <source>
        <dbReference type="ARBA" id="ARBA00004604"/>
    </source>
</evidence>
<protein>
    <submittedName>
        <fullName evidence="8">Uncharacterized protein</fullName>
    </submittedName>
</protein>
<keyword evidence="5" id="KW-0175">Coiled coil</keyword>
<evidence type="ECO:0000256" key="6">
    <source>
        <dbReference type="ARBA" id="ARBA00023242"/>
    </source>
</evidence>
<comment type="function">
    <text evidence="1">Required for the processing of the 27S pre-rRNA.</text>
</comment>
<evidence type="ECO:0000256" key="3">
    <source>
        <dbReference type="ARBA" id="ARBA00007336"/>
    </source>
</evidence>
<accession>A0A1I8NYP5</accession>
<dbReference type="EnsemblMetazoa" id="SCAU003243-RA">
    <property type="protein sequence ID" value="SCAU003243-PA"/>
    <property type="gene ID" value="SCAU003243"/>
</dbReference>
<proteinExistence type="inferred from homology"/>
<dbReference type="STRING" id="35570.A0A1I8NYP5"/>
<evidence type="ECO:0000313" key="8">
    <source>
        <dbReference type="EnsemblMetazoa" id="SCAU003243-PA"/>
    </source>
</evidence>
<evidence type="ECO:0000313" key="9">
    <source>
        <dbReference type="Proteomes" id="UP000095300"/>
    </source>
</evidence>
<dbReference type="PANTHER" id="PTHR13028">
    <property type="entry name" value="RRNA PROCESSING PROTEIN EBNA1-BINDING PROTEIN-RELATED"/>
    <property type="match status" value="1"/>
</dbReference>
<comment type="subcellular location">
    <subcellularLocation>
        <location evidence="2">Nucleus</location>
        <location evidence="2">Nucleolus</location>
    </subcellularLocation>
</comment>
<feature type="compositionally biased region" description="Basic and acidic residues" evidence="7">
    <location>
        <begin position="231"/>
        <end position="253"/>
    </location>
</feature>
<dbReference type="OrthoDB" id="443772at2759"/>
<feature type="compositionally biased region" description="Basic residues" evidence="7">
    <location>
        <begin position="293"/>
        <end position="306"/>
    </location>
</feature>
<dbReference type="VEuPathDB" id="VectorBase:SCAU003243"/>
<dbReference type="PANTHER" id="PTHR13028:SF0">
    <property type="entry name" value="RRNA-PROCESSING PROTEIN EBP2-RELATED"/>
    <property type="match status" value="1"/>
</dbReference>
<evidence type="ECO:0000256" key="7">
    <source>
        <dbReference type="SAM" id="MobiDB-lite"/>
    </source>
</evidence>
<dbReference type="GO" id="GO:0030687">
    <property type="term" value="C:preribosome, large subunit precursor"/>
    <property type="evidence" value="ECO:0007669"/>
    <property type="project" value="TreeGrafter"/>
</dbReference>
<evidence type="ECO:0000256" key="1">
    <source>
        <dbReference type="ARBA" id="ARBA00003387"/>
    </source>
</evidence>
<dbReference type="GO" id="GO:0034399">
    <property type="term" value="C:nuclear periphery"/>
    <property type="evidence" value="ECO:0007669"/>
    <property type="project" value="TreeGrafter"/>
</dbReference>
<keyword evidence="6" id="KW-0539">Nucleus</keyword>
<feature type="region of interest" description="Disordered" evidence="7">
    <location>
        <begin position="231"/>
        <end position="306"/>
    </location>
</feature>
<evidence type="ECO:0000256" key="5">
    <source>
        <dbReference type="ARBA" id="ARBA00023054"/>
    </source>
</evidence>
<evidence type="ECO:0000256" key="4">
    <source>
        <dbReference type="ARBA" id="ARBA00022517"/>
    </source>
</evidence>